<feature type="transmembrane region" description="Helical" evidence="14">
    <location>
        <begin position="12"/>
        <end position="38"/>
    </location>
</feature>
<dbReference type="InterPro" id="IPR003661">
    <property type="entry name" value="HisK_dim/P_dom"/>
</dbReference>
<dbReference type="Pfam" id="PF02518">
    <property type="entry name" value="HATPase_c"/>
    <property type="match status" value="1"/>
</dbReference>
<dbReference type="PANTHER" id="PTHR45528:SF1">
    <property type="entry name" value="SENSOR HISTIDINE KINASE CPXA"/>
    <property type="match status" value="1"/>
</dbReference>
<comment type="catalytic activity">
    <reaction evidence="1">
        <text>ATP + protein L-histidine = ADP + protein N-phospho-L-histidine.</text>
        <dbReference type="EC" id="2.7.13.3"/>
    </reaction>
</comment>
<dbReference type="PROSITE" id="PS50885">
    <property type="entry name" value="HAMP"/>
    <property type="match status" value="1"/>
</dbReference>
<keyword evidence="9 17" id="KW-0418">Kinase</keyword>
<dbReference type="CDD" id="cd00075">
    <property type="entry name" value="HATPase"/>
    <property type="match status" value="1"/>
</dbReference>
<dbReference type="SUPFAM" id="SSF47384">
    <property type="entry name" value="Homodimeric domain of signal transducing histidine kinase"/>
    <property type="match status" value="1"/>
</dbReference>
<reference evidence="17" key="2">
    <citation type="journal article" date="2023" name="Microorganisms">
        <title>Isolation and Genomic Characteristics of Cat-Borne Campylobacter felis sp. nov. and Sheep-Borne Campylobacter ovis sp. nov.</title>
        <authorList>
            <person name="Wang H."/>
            <person name="Li Y."/>
            <person name="Gu Y."/>
            <person name="Zhou G."/>
            <person name="Chen X."/>
            <person name="Zhang X."/>
            <person name="Shao Z."/>
            <person name="Zhang J."/>
            <person name="Zhang M."/>
        </authorList>
    </citation>
    <scope>NUCLEOTIDE SEQUENCE</scope>
    <source>
        <strain evidence="17">PS10</strain>
    </source>
</reference>
<keyword evidence="12" id="KW-0902">Two-component regulatory system</keyword>
<evidence type="ECO:0000256" key="9">
    <source>
        <dbReference type="ARBA" id="ARBA00022777"/>
    </source>
</evidence>
<dbReference type="Pfam" id="PF00512">
    <property type="entry name" value="HisKA"/>
    <property type="match status" value="1"/>
</dbReference>
<dbReference type="GO" id="GO:0016301">
    <property type="term" value="F:kinase activity"/>
    <property type="evidence" value="ECO:0007669"/>
    <property type="project" value="UniProtKB-KW"/>
</dbReference>
<evidence type="ECO:0000256" key="13">
    <source>
        <dbReference type="ARBA" id="ARBA00023136"/>
    </source>
</evidence>
<keyword evidence="5" id="KW-0597">Phosphoprotein</keyword>
<dbReference type="InterPro" id="IPR036890">
    <property type="entry name" value="HATPase_C_sf"/>
</dbReference>
<dbReference type="InterPro" id="IPR003660">
    <property type="entry name" value="HAMP_dom"/>
</dbReference>
<evidence type="ECO:0000259" key="16">
    <source>
        <dbReference type="PROSITE" id="PS50885"/>
    </source>
</evidence>
<dbReference type="InterPro" id="IPR004358">
    <property type="entry name" value="Sig_transdc_His_kin-like_C"/>
</dbReference>
<evidence type="ECO:0000256" key="3">
    <source>
        <dbReference type="ARBA" id="ARBA00012438"/>
    </source>
</evidence>
<comment type="caution">
    <text evidence="17">The sequence shown here is derived from an EMBL/GenBank/DDBJ whole genome shotgun (WGS) entry which is preliminary data.</text>
</comment>
<keyword evidence="11 14" id="KW-1133">Transmembrane helix</keyword>
<dbReference type="InterPro" id="IPR036097">
    <property type="entry name" value="HisK_dim/P_sf"/>
</dbReference>
<dbReference type="InterPro" id="IPR050398">
    <property type="entry name" value="HssS/ArlS-like"/>
</dbReference>
<evidence type="ECO:0000313" key="17">
    <source>
        <dbReference type="EMBL" id="MDL0089420.1"/>
    </source>
</evidence>
<dbReference type="InterPro" id="IPR005467">
    <property type="entry name" value="His_kinase_dom"/>
</dbReference>
<dbReference type="InterPro" id="IPR003594">
    <property type="entry name" value="HATPase_dom"/>
</dbReference>
<dbReference type="SMART" id="SM00387">
    <property type="entry name" value="HATPase_c"/>
    <property type="match status" value="1"/>
</dbReference>
<dbReference type="CDD" id="cd06225">
    <property type="entry name" value="HAMP"/>
    <property type="match status" value="1"/>
</dbReference>
<keyword evidence="7 14" id="KW-0812">Transmembrane</keyword>
<dbReference type="PRINTS" id="PR00344">
    <property type="entry name" value="BCTRLSENSOR"/>
</dbReference>
<keyword evidence="18" id="KW-1185">Reference proteome</keyword>
<sequence length="342" mass="38984">MKRYLISLKSYTALAFIGTFCLISVVLSLIVISVFWAFGSDFSLSFGILMVCILVMIFGGILFYFISAHFLRYVTNFKDATAKIANGDFSVRVERKRDKFSGDFLYLHELDELAFSINKMAYELENMNFMQKDFISNVSHELKTPLSIISGYCEILLENPKDSQKFLNLIHAQTHALNELCENMLMLSRLENQNIISKNDKIRLDEQIRKAVSLLMQKYSAHKITLKLTQISLNTNALLLMQVWLNLIDNALKYSKGKIFIYLTSLNDEILVFIKDNGGGIDESKIGRVFDKFYQCEESHKTKGNGLGLSIVKRILELLGGEIKITNAKNGLKVIVSLKRTH</sequence>
<dbReference type="EMBL" id="JANURM010000012">
    <property type="protein sequence ID" value="MDL0089420.1"/>
    <property type="molecule type" value="Genomic_DNA"/>
</dbReference>
<keyword evidence="6" id="KW-0808">Transferase</keyword>
<proteinExistence type="predicted"/>
<evidence type="ECO:0000256" key="10">
    <source>
        <dbReference type="ARBA" id="ARBA00022840"/>
    </source>
</evidence>
<evidence type="ECO:0000256" key="11">
    <source>
        <dbReference type="ARBA" id="ARBA00022989"/>
    </source>
</evidence>
<name>A0ABT7HRS5_9BACT</name>
<reference evidence="17" key="1">
    <citation type="submission" date="2022-08" db="EMBL/GenBank/DDBJ databases">
        <authorList>
            <person name="Wang H."/>
        </authorList>
    </citation>
    <scope>NUCLEOTIDE SEQUENCE</scope>
    <source>
        <strain evidence="17">PS10</strain>
    </source>
</reference>
<evidence type="ECO:0000256" key="8">
    <source>
        <dbReference type="ARBA" id="ARBA00022741"/>
    </source>
</evidence>
<protein>
    <recommendedName>
        <fullName evidence="3">histidine kinase</fullName>
        <ecNumber evidence="3">2.7.13.3</ecNumber>
    </recommendedName>
</protein>
<dbReference type="PANTHER" id="PTHR45528">
    <property type="entry name" value="SENSOR HISTIDINE KINASE CPXA"/>
    <property type="match status" value="1"/>
</dbReference>
<dbReference type="SMART" id="SM00388">
    <property type="entry name" value="HisKA"/>
    <property type="match status" value="1"/>
</dbReference>
<dbReference type="EC" id="2.7.13.3" evidence="3"/>
<organism evidence="17 18">
    <name type="scientific">Campylobacter gastrosuis</name>
    <dbReference type="NCBI Taxonomy" id="2974576"/>
    <lineage>
        <taxon>Bacteria</taxon>
        <taxon>Pseudomonadati</taxon>
        <taxon>Campylobacterota</taxon>
        <taxon>Epsilonproteobacteria</taxon>
        <taxon>Campylobacterales</taxon>
        <taxon>Campylobacteraceae</taxon>
        <taxon>Campylobacter</taxon>
    </lineage>
</organism>
<keyword evidence="8" id="KW-0547">Nucleotide-binding</keyword>
<evidence type="ECO:0000256" key="6">
    <source>
        <dbReference type="ARBA" id="ARBA00022679"/>
    </source>
</evidence>
<keyword evidence="10" id="KW-0067">ATP-binding</keyword>
<dbReference type="PROSITE" id="PS50109">
    <property type="entry name" value="HIS_KIN"/>
    <property type="match status" value="1"/>
</dbReference>
<dbReference type="CDD" id="cd00082">
    <property type="entry name" value="HisKA"/>
    <property type="match status" value="1"/>
</dbReference>
<evidence type="ECO:0000256" key="14">
    <source>
        <dbReference type="SAM" id="Phobius"/>
    </source>
</evidence>
<dbReference type="Gene3D" id="1.10.287.130">
    <property type="match status" value="1"/>
</dbReference>
<feature type="transmembrane region" description="Helical" evidence="14">
    <location>
        <begin position="44"/>
        <end position="66"/>
    </location>
</feature>
<feature type="domain" description="Histidine kinase" evidence="15">
    <location>
        <begin position="137"/>
        <end position="342"/>
    </location>
</feature>
<evidence type="ECO:0000256" key="1">
    <source>
        <dbReference type="ARBA" id="ARBA00000085"/>
    </source>
</evidence>
<keyword evidence="13 14" id="KW-0472">Membrane</keyword>
<evidence type="ECO:0000256" key="12">
    <source>
        <dbReference type="ARBA" id="ARBA00023012"/>
    </source>
</evidence>
<evidence type="ECO:0000259" key="15">
    <source>
        <dbReference type="PROSITE" id="PS50109"/>
    </source>
</evidence>
<dbReference type="RefSeq" id="WP_284938085.1">
    <property type="nucleotide sequence ID" value="NZ_JANURM010000012.1"/>
</dbReference>
<evidence type="ECO:0000313" key="18">
    <source>
        <dbReference type="Proteomes" id="UP001173801"/>
    </source>
</evidence>
<evidence type="ECO:0000256" key="7">
    <source>
        <dbReference type="ARBA" id="ARBA00022692"/>
    </source>
</evidence>
<dbReference type="SUPFAM" id="SSF55874">
    <property type="entry name" value="ATPase domain of HSP90 chaperone/DNA topoisomerase II/histidine kinase"/>
    <property type="match status" value="1"/>
</dbReference>
<dbReference type="Gene3D" id="6.10.340.10">
    <property type="match status" value="1"/>
</dbReference>
<keyword evidence="4" id="KW-1003">Cell membrane</keyword>
<comment type="subcellular location">
    <subcellularLocation>
        <location evidence="2">Cell membrane</location>
        <topology evidence="2">Multi-pass membrane protein</topology>
    </subcellularLocation>
</comment>
<evidence type="ECO:0000256" key="5">
    <source>
        <dbReference type="ARBA" id="ARBA00022553"/>
    </source>
</evidence>
<evidence type="ECO:0000256" key="2">
    <source>
        <dbReference type="ARBA" id="ARBA00004651"/>
    </source>
</evidence>
<evidence type="ECO:0000256" key="4">
    <source>
        <dbReference type="ARBA" id="ARBA00022475"/>
    </source>
</evidence>
<accession>A0ABT7HRS5</accession>
<dbReference type="Gene3D" id="3.30.565.10">
    <property type="entry name" value="Histidine kinase-like ATPase, C-terminal domain"/>
    <property type="match status" value="1"/>
</dbReference>
<feature type="domain" description="HAMP" evidence="16">
    <location>
        <begin position="68"/>
        <end position="129"/>
    </location>
</feature>
<dbReference type="Proteomes" id="UP001173801">
    <property type="component" value="Unassembled WGS sequence"/>
</dbReference>
<gene>
    <name evidence="17" type="ORF">NYG85_08625</name>
</gene>